<organism evidence="2">
    <name type="scientific">Anaerostipes caccae</name>
    <dbReference type="NCBI Taxonomy" id="105841"/>
    <lineage>
        <taxon>Bacteria</taxon>
        <taxon>Bacillati</taxon>
        <taxon>Bacillota</taxon>
        <taxon>Clostridia</taxon>
        <taxon>Lachnospirales</taxon>
        <taxon>Lachnospiraceae</taxon>
        <taxon>Anaerostipes</taxon>
    </lineage>
</organism>
<sequence>MHAYLSEFVTYLIKFIFLLAVSVGGVFFGKKMAVGKIQKKAQQKAKNEQKPDQE</sequence>
<feature type="transmembrane region" description="Helical" evidence="1">
    <location>
        <begin position="12"/>
        <end position="29"/>
    </location>
</feature>
<keyword evidence="1" id="KW-0812">Transmembrane</keyword>
<evidence type="ECO:0000256" key="1">
    <source>
        <dbReference type="SAM" id="Phobius"/>
    </source>
</evidence>
<evidence type="ECO:0008006" key="3">
    <source>
        <dbReference type="Google" id="ProtNLM"/>
    </source>
</evidence>
<keyword evidence="1" id="KW-0472">Membrane</keyword>
<dbReference type="AlphaFoldDB" id="A0A6N2TS94"/>
<gene>
    <name evidence="2" type="ORF">ACLFYP115_01519</name>
</gene>
<protein>
    <recommendedName>
        <fullName evidence="3">Vanadium nitrogenase</fullName>
    </recommendedName>
</protein>
<proteinExistence type="predicted"/>
<reference evidence="2" key="1">
    <citation type="submission" date="2019-11" db="EMBL/GenBank/DDBJ databases">
        <authorList>
            <person name="Feng L."/>
        </authorList>
    </citation>
    <scope>NUCLEOTIDE SEQUENCE</scope>
    <source>
        <strain evidence="2">AcaccaeLFYP115</strain>
    </source>
</reference>
<accession>A0A6N2TS94</accession>
<dbReference type="EMBL" id="CACRSQ010000003">
    <property type="protein sequence ID" value="VYT06881.1"/>
    <property type="molecule type" value="Genomic_DNA"/>
</dbReference>
<keyword evidence="1" id="KW-1133">Transmembrane helix</keyword>
<evidence type="ECO:0000313" key="2">
    <source>
        <dbReference type="EMBL" id="VYT06881.1"/>
    </source>
</evidence>
<name>A0A6N2TS94_9FIRM</name>
<dbReference type="RefSeq" id="WP_006567178.1">
    <property type="nucleotide sequence ID" value="NZ_BAABZP010000001.1"/>
</dbReference>